<gene>
    <name evidence="2" type="ORF">J5837_04940</name>
</gene>
<dbReference type="PANTHER" id="PTHR44329:SF260">
    <property type="entry name" value="PROTEIN KINASE DOMAIN-CONTAINING PROTEIN"/>
    <property type="match status" value="1"/>
</dbReference>
<dbReference type="AlphaFoldDB" id="A0A940X291"/>
<keyword evidence="2" id="KW-0418">Kinase</keyword>
<evidence type="ECO:0000259" key="1">
    <source>
        <dbReference type="PROSITE" id="PS50011"/>
    </source>
</evidence>
<dbReference type="EMBL" id="JAGKTC010000001">
    <property type="protein sequence ID" value="MBP3983767.1"/>
    <property type="molecule type" value="Genomic_DNA"/>
</dbReference>
<keyword evidence="2" id="KW-0808">Transferase</keyword>
<dbReference type="GO" id="GO:0005524">
    <property type="term" value="F:ATP binding"/>
    <property type="evidence" value="ECO:0007669"/>
    <property type="project" value="InterPro"/>
</dbReference>
<protein>
    <submittedName>
        <fullName evidence="2">Serine/threonine protein kinase</fullName>
    </submittedName>
</protein>
<dbReference type="SUPFAM" id="SSF56112">
    <property type="entry name" value="Protein kinase-like (PK-like)"/>
    <property type="match status" value="1"/>
</dbReference>
<dbReference type="Proteomes" id="UP000673447">
    <property type="component" value="Unassembled WGS sequence"/>
</dbReference>
<dbReference type="SMART" id="SM00220">
    <property type="entry name" value="S_TKc"/>
    <property type="match status" value="1"/>
</dbReference>
<accession>A0A940X291</accession>
<dbReference type="PANTHER" id="PTHR44329">
    <property type="entry name" value="SERINE/THREONINE-PROTEIN KINASE TNNI3K-RELATED"/>
    <property type="match status" value="1"/>
</dbReference>
<organism evidence="2 3">
    <name type="scientific">Pseudoxanthomonas helianthi</name>
    <dbReference type="NCBI Taxonomy" id="1453541"/>
    <lineage>
        <taxon>Bacteria</taxon>
        <taxon>Pseudomonadati</taxon>
        <taxon>Pseudomonadota</taxon>
        <taxon>Gammaproteobacteria</taxon>
        <taxon>Lysobacterales</taxon>
        <taxon>Lysobacteraceae</taxon>
        <taxon>Pseudoxanthomonas</taxon>
    </lineage>
</organism>
<name>A0A940X291_9GAMM</name>
<dbReference type="Pfam" id="PF00069">
    <property type="entry name" value="Pkinase"/>
    <property type="match status" value="1"/>
</dbReference>
<keyword evidence="3" id="KW-1185">Reference proteome</keyword>
<reference evidence="2" key="1">
    <citation type="journal article" date="2016" name="Int. J. Syst. Evol. Microbiol.">
        <title>Pseudoxanthomonas helianthi sp. nov., isolated from roots of Jerusalem artichoke (Helianthus tuberosus).</title>
        <authorList>
            <person name="Kittiwongwattana C."/>
            <person name="Thawai C."/>
        </authorList>
    </citation>
    <scope>NUCLEOTIDE SEQUENCE</scope>
    <source>
        <strain evidence="2">110414</strain>
    </source>
</reference>
<dbReference type="InterPro" id="IPR011009">
    <property type="entry name" value="Kinase-like_dom_sf"/>
</dbReference>
<dbReference type="GO" id="GO:0004674">
    <property type="term" value="F:protein serine/threonine kinase activity"/>
    <property type="evidence" value="ECO:0007669"/>
    <property type="project" value="UniProtKB-KW"/>
</dbReference>
<sequence>MFPTRYEVIEGPLNGGMGSVYKCKDVTLARFVAIKVLQNVADERRMADEIDALLKLRSKHVVQVYDLVPVEAGRAVVQEFIEGNDLWRRDGHPVSVAQKYRCLWQIASGIADIHDAGVIHRDIKPNNMKIDPEGVIKIFDFGLARNNGVNASTLGFIGTYGFAAPELFDGRVAFTPAVDTYAFGATAIHLIAGQLPEDMRRPMPPQALPVGFFERLNSGLSGDVVRLLEACMHMDPSRRPLMASVRDELAKHLLFDKHQALAVHKGHPYYLNKDNRTVSARWDGVGSVRITYDGMKFFVEEVEGEVFINYMPATANQLLPESCVLALGASTRGNMRMYITFDLSRPEVVL</sequence>
<feature type="domain" description="Protein kinase" evidence="1">
    <location>
        <begin position="6"/>
        <end position="255"/>
    </location>
</feature>
<dbReference type="CDD" id="cd14014">
    <property type="entry name" value="STKc_PknB_like"/>
    <property type="match status" value="1"/>
</dbReference>
<dbReference type="Gene3D" id="1.10.510.10">
    <property type="entry name" value="Transferase(Phosphotransferase) domain 1"/>
    <property type="match status" value="1"/>
</dbReference>
<dbReference type="PROSITE" id="PS50011">
    <property type="entry name" value="PROTEIN_KINASE_DOM"/>
    <property type="match status" value="1"/>
</dbReference>
<comment type="caution">
    <text evidence="2">The sequence shown here is derived from an EMBL/GenBank/DDBJ whole genome shotgun (WGS) entry which is preliminary data.</text>
</comment>
<evidence type="ECO:0000313" key="2">
    <source>
        <dbReference type="EMBL" id="MBP3983767.1"/>
    </source>
</evidence>
<proteinExistence type="predicted"/>
<dbReference type="InterPro" id="IPR000719">
    <property type="entry name" value="Prot_kinase_dom"/>
</dbReference>
<dbReference type="RefSeq" id="WP_210535594.1">
    <property type="nucleotide sequence ID" value="NZ_JAGKTC010000001.1"/>
</dbReference>
<keyword evidence="2" id="KW-0723">Serine/threonine-protein kinase</keyword>
<dbReference type="InterPro" id="IPR051681">
    <property type="entry name" value="Ser/Thr_Kinases-Pseudokinases"/>
</dbReference>
<evidence type="ECO:0000313" key="3">
    <source>
        <dbReference type="Proteomes" id="UP000673447"/>
    </source>
</evidence>
<reference evidence="2" key="2">
    <citation type="submission" date="2021-03" db="EMBL/GenBank/DDBJ databases">
        <authorList>
            <person name="Cao W."/>
        </authorList>
    </citation>
    <scope>NUCLEOTIDE SEQUENCE</scope>
    <source>
        <strain evidence="2">110414</strain>
    </source>
</reference>